<proteinExistence type="predicted"/>
<dbReference type="AlphaFoldDB" id="A0A4C1XQW8"/>
<comment type="caution">
    <text evidence="1">The sequence shown here is derived from an EMBL/GenBank/DDBJ whole genome shotgun (WGS) entry which is preliminary data.</text>
</comment>
<name>A0A4C1XQW8_EUMVA</name>
<evidence type="ECO:0000313" key="2">
    <source>
        <dbReference type="Proteomes" id="UP000299102"/>
    </source>
</evidence>
<dbReference type="Proteomes" id="UP000299102">
    <property type="component" value="Unassembled WGS sequence"/>
</dbReference>
<dbReference type="EMBL" id="BGZK01000902">
    <property type="protein sequence ID" value="GBP64595.1"/>
    <property type="molecule type" value="Genomic_DNA"/>
</dbReference>
<gene>
    <name evidence="1" type="ORF">EVAR_32753_1</name>
</gene>
<organism evidence="1 2">
    <name type="scientific">Eumeta variegata</name>
    <name type="common">Bagworm moth</name>
    <name type="synonym">Eumeta japonica</name>
    <dbReference type="NCBI Taxonomy" id="151549"/>
    <lineage>
        <taxon>Eukaryota</taxon>
        <taxon>Metazoa</taxon>
        <taxon>Ecdysozoa</taxon>
        <taxon>Arthropoda</taxon>
        <taxon>Hexapoda</taxon>
        <taxon>Insecta</taxon>
        <taxon>Pterygota</taxon>
        <taxon>Neoptera</taxon>
        <taxon>Endopterygota</taxon>
        <taxon>Lepidoptera</taxon>
        <taxon>Glossata</taxon>
        <taxon>Ditrysia</taxon>
        <taxon>Tineoidea</taxon>
        <taxon>Psychidae</taxon>
        <taxon>Oiketicinae</taxon>
        <taxon>Eumeta</taxon>
    </lineage>
</organism>
<accession>A0A4C1XQW8</accession>
<sequence>MRMSRQWGLIILEEINELALYQASNKIVGGQRAGAQKCRLRRPPSLHSVRAQSVVTYHRYVVCGTMKHLRTDESVARYASLCPTLMDIL</sequence>
<evidence type="ECO:0000313" key="1">
    <source>
        <dbReference type="EMBL" id="GBP64595.1"/>
    </source>
</evidence>
<protein>
    <submittedName>
        <fullName evidence="1">Uncharacterized protein</fullName>
    </submittedName>
</protein>
<keyword evidence="2" id="KW-1185">Reference proteome</keyword>
<reference evidence="1 2" key="1">
    <citation type="journal article" date="2019" name="Commun. Biol.">
        <title>The bagworm genome reveals a unique fibroin gene that provides high tensile strength.</title>
        <authorList>
            <person name="Kono N."/>
            <person name="Nakamura H."/>
            <person name="Ohtoshi R."/>
            <person name="Tomita M."/>
            <person name="Numata K."/>
            <person name="Arakawa K."/>
        </authorList>
    </citation>
    <scope>NUCLEOTIDE SEQUENCE [LARGE SCALE GENOMIC DNA]</scope>
</reference>